<dbReference type="Gene3D" id="1.10.600.10">
    <property type="entry name" value="Farnesyl Diphosphate Synthase"/>
    <property type="match status" value="1"/>
</dbReference>
<dbReference type="InterPro" id="IPR050148">
    <property type="entry name" value="Terpene_synthase-like"/>
</dbReference>
<keyword evidence="2" id="KW-0456">Lyase</keyword>
<evidence type="ECO:0000313" key="4">
    <source>
        <dbReference type="EMBL" id="KAK9155954.1"/>
    </source>
</evidence>
<dbReference type="EMBL" id="JBBNAE010000001">
    <property type="protein sequence ID" value="KAK9155954.1"/>
    <property type="molecule type" value="Genomic_DNA"/>
</dbReference>
<dbReference type="InterPro" id="IPR008930">
    <property type="entry name" value="Terpenoid_cyclase/PrenylTrfase"/>
</dbReference>
<dbReference type="FunFam" id="1.50.10.130:FF:000001">
    <property type="entry name" value="Isoprene synthase, chloroplastic"/>
    <property type="match status" value="1"/>
</dbReference>
<dbReference type="Proteomes" id="UP001417504">
    <property type="component" value="Unassembled WGS sequence"/>
</dbReference>
<dbReference type="InterPro" id="IPR008949">
    <property type="entry name" value="Isoprenoid_synthase_dom_sf"/>
</dbReference>
<evidence type="ECO:0000256" key="1">
    <source>
        <dbReference type="ARBA" id="ARBA00022842"/>
    </source>
</evidence>
<dbReference type="GO" id="GO:0010333">
    <property type="term" value="F:terpene synthase activity"/>
    <property type="evidence" value="ECO:0007669"/>
    <property type="project" value="InterPro"/>
</dbReference>
<dbReference type="GO" id="GO:0016114">
    <property type="term" value="P:terpenoid biosynthetic process"/>
    <property type="evidence" value="ECO:0007669"/>
    <property type="project" value="InterPro"/>
</dbReference>
<evidence type="ECO:0000313" key="5">
    <source>
        <dbReference type="Proteomes" id="UP001417504"/>
    </source>
</evidence>
<protein>
    <recommendedName>
        <fullName evidence="3">Terpene synthase N-terminal domain-containing protein</fullName>
    </recommendedName>
</protein>
<comment type="caution">
    <text evidence="4">The sequence shown here is derived from an EMBL/GenBank/DDBJ whole genome shotgun (WGS) entry which is preliminary data.</text>
</comment>
<dbReference type="SUPFAM" id="SSF48239">
    <property type="entry name" value="Terpenoid cyclases/Protein prenyltransferases"/>
    <property type="match status" value="1"/>
</dbReference>
<evidence type="ECO:0000259" key="3">
    <source>
        <dbReference type="Pfam" id="PF01397"/>
    </source>
</evidence>
<dbReference type="InterPro" id="IPR001906">
    <property type="entry name" value="Terpene_synth_N"/>
</dbReference>
<gene>
    <name evidence="4" type="ORF">Sjap_003434</name>
</gene>
<accession>A0AAP0KR63</accession>
<name>A0AAP0KR63_9MAGN</name>
<dbReference type="PANTHER" id="PTHR31225">
    <property type="entry name" value="OS04G0344100 PROTEIN-RELATED"/>
    <property type="match status" value="1"/>
</dbReference>
<keyword evidence="5" id="KW-1185">Reference proteome</keyword>
<keyword evidence="1" id="KW-0460">Magnesium</keyword>
<feature type="domain" description="Terpene synthase N-terminal" evidence="3">
    <location>
        <begin position="24"/>
        <end position="200"/>
    </location>
</feature>
<dbReference type="PANTHER" id="PTHR31225:SF93">
    <property type="entry name" value="ALPHA-HUMULENE_(-)-(E)-BETA-CARYOPHYLLENE SYNTHASE"/>
    <property type="match status" value="1"/>
</dbReference>
<dbReference type="Gene3D" id="1.50.10.130">
    <property type="entry name" value="Terpene synthase, N-terminal domain"/>
    <property type="match status" value="1"/>
</dbReference>
<organism evidence="4 5">
    <name type="scientific">Stephania japonica</name>
    <dbReference type="NCBI Taxonomy" id="461633"/>
    <lineage>
        <taxon>Eukaryota</taxon>
        <taxon>Viridiplantae</taxon>
        <taxon>Streptophyta</taxon>
        <taxon>Embryophyta</taxon>
        <taxon>Tracheophyta</taxon>
        <taxon>Spermatophyta</taxon>
        <taxon>Magnoliopsida</taxon>
        <taxon>Ranunculales</taxon>
        <taxon>Menispermaceae</taxon>
        <taxon>Menispermoideae</taxon>
        <taxon>Cissampelideae</taxon>
        <taxon>Stephania</taxon>
    </lineage>
</organism>
<dbReference type="AlphaFoldDB" id="A0AAP0KR63"/>
<dbReference type="InterPro" id="IPR036965">
    <property type="entry name" value="Terpene_synth_N_sf"/>
</dbReference>
<evidence type="ECO:0000256" key="2">
    <source>
        <dbReference type="ARBA" id="ARBA00023239"/>
    </source>
</evidence>
<sequence length="227" mass="26188">MSTISEGSSRAEIERRSANFHPTVWGDYFLNYKCHHVAIRACADEIKKLKEEVRGILKEAQNEPSEQLTLIDSLQRLGISYHFEIEIEEALKQVHNHETIFSFKNLHNIALCFRLLRQQGYNLSSDVFTEFKDDKGNFKSSLIDNVKGMLSLYEAAHIRIHGEDVLEEALIFTTKNLTSMMKDSALLSGSPLGRQVQHSLDQPHHKGVPRLETRHYISLYHYNILYC</sequence>
<proteinExistence type="predicted"/>
<reference evidence="4 5" key="1">
    <citation type="submission" date="2024-01" db="EMBL/GenBank/DDBJ databases">
        <title>Genome assemblies of Stephania.</title>
        <authorList>
            <person name="Yang L."/>
        </authorList>
    </citation>
    <scope>NUCLEOTIDE SEQUENCE [LARGE SCALE GENOMIC DNA]</scope>
    <source>
        <strain evidence="4">QJT</strain>
        <tissue evidence="4">Leaf</tissue>
    </source>
</reference>
<dbReference type="Pfam" id="PF01397">
    <property type="entry name" value="Terpene_synth"/>
    <property type="match status" value="1"/>
</dbReference>